<evidence type="ECO:0000313" key="1">
    <source>
        <dbReference type="EMBL" id="QIW96682.1"/>
    </source>
</evidence>
<sequence length="162" mass="17558">MSSEYTNLARTFLTLMFTAIMFNIVFLSQSASAAPARIIERDSLDDLALTKRYKPGWCGLHFVQYQKNEGPGPARNDYRFTITIKDAAGAVVGGTGNLPMPIYQSSNLPGALPYSLVMTPGNVDSDPLRFAYAGQSWSSSDGTCSVGIYDRGSRQGDCGFTC</sequence>
<reference evidence="1 2" key="1">
    <citation type="journal article" date="2016" name="Sci. Rep.">
        <title>Peltaster fructicola genome reveals evolution from an invasive phytopathogen to an ectophytic parasite.</title>
        <authorList>
            <person name="Xu C."/>
            <person name="Chen H."/>
            <person name="Gleason M.L."/>
            <person name="Xu J.R."/>
            <person name="Liu H."/>
            <person name="Zhang R."/>
            <person name="Sun G."/>
        </authorList>
    </citation>
    <scope>NUCLEOTIDE SEQUENCE [LARGE SCALE GENOMIC DNA]</scope>
    <source>
        <strain evidence="1 2">LNHT1506</strain>
    </source>
</reference>
<dbReference type="OrthoDB" id="2119228at2759"/>
<proteinExistence type="predicted"/>
<accession>A0A6H0XPP7</accession>
<dbReference type="EMBL" id="CP051140">
    <property type="protein sequence ID" value="QIW96682.1"/>
    <property type="molecule type" value="Genomic_DNA"/>
</dbReference>
<name>A0A6H0XPP7_9PEZI</name>
<organism evidence="1 2">
    <name type="scientific">Peltaster fructicola</name>
    <dbReference type="NCBI Taxonomy" id="286661"/>
    <lineage>
        <taxon>Eukaryota</taxon>
        <taxon>Fungi</taxon>
        <taxon>Dikarya</taxon>
        <taxon>Ascomycota</taxon>
        <taxon>Pezizomycotina</taxon>
        <taxon>Dothideomycetes</taxon>
        <taxon>Dothideomycetes incertae sedis</taxon>
        <taxon>Peltaster</taxon>
    </lineage>
</organism>
<protein>
    <submittedName>
        <fullName evidence="1">Uncharacterized protein</fullName>
    </submittedName>
</protein>
<evidence type="ECO:0000313" key="2">
    <source>
        <dbReference type="Proteomes" id="UP000503462"/>
    </source>
</evidence>
<gene>
    <name evidence="1" type="ORF">AMS68_002200</name>
</gene>
<dbReference type="Proteomes" id="UP000503462">
    <property type="component" value="Chromosome 2"/>
</dbReference>
<dbReference type="AlphaFoldDB" id="A0A6H0XPP7"/>
<keyword evidence="2" id="KW-1185">Reference proteome</keyword>